<organism evidence="2 3">
    <name type="scientific">Nonomuraea composti</name>
    <dbReference type="NCBI Taxonomy" id="2720023"/>
    <lineage>
        <taxon>Bacteria</taxon>
        <taxon>Bacillati</taxon>
        <taxon>Actinomycetota</taxon>
        <taxon>Actinomycetes</taxon>
        <taxon>Streptosporangiales</taxon>
        <taxon>Streptosporangiaceae</taxon>
        <taxon>Nonomuraea</taxon>
    </lineage>
</organism>
<protein>
    <submittedName>
        <fullName evidence="2">Uncharacterized protein</fullName>
    </submittedName>
</protein>
<dbReference type="Proteomes" id="UP000696294">
    <property type="component" value="Unassembled WGS sequence"/>
</dbReference>
<keyword evidence="1" id="KW-0812">Transmembrane</keyword>
<proteinExistence type="predicted"/>
<dbReference type="RefSeq" id="WP_168011077.1">
    <property type="nucleotide sequence ID" value="NZ_JAATEP010000013.1"/>
</dbReference>
<keyword evidence="1" id="KW-1133">Transmembrane helix</keyword>
<keyword evidence="3" id="KW-1185">Reference proteome</keyword>
<gene>
    <name evidence="2" type="ORF">HCN51_20180</name>
</gene>
<feature type="transmembrane region" description="Helical" evidence="1">
    <location>
        <begin position="93"/>
        <end position="112"/>
    </location>
</feature>
<feature type="transmembrane region" description="Helical" evidence="1">
    <location>
        <begin position="31"/>
        <end position="48"/>
    </location>
</feature>
<sequence>MSTQLTSGLGLMAAAATCLIGSLTRSPSCDLIWSAGAWLTVVATALVYRDIAGHARREPSAAAAMALLGVVASAGTVEAALRAAGGRWLAAHPLLLLALVCGAAAGLAGLAYVTGRAGLVPPAISLIAAVAALLGTLTADPGAPYVLGAGPLGAALVTRAVTRAVT</sequence>
<dbReference type="EMBL" id="JAATEP010000013">
    <property type="protein sequence ID" value="NJP91749.1"/>
    <property type="molecule type" value="Genomic_DNA"/>
</dbReference>
<keyword evidence="1" id="KW-0472">Membrane</keyword>
<evidence type="ECO:0000313" key="3">
    <source>
        <dbReference type="Proteomes" id="UP000696294"/>
    </source>
</evidence>
<accession>A0ABX1B1N3</accession>
<name>A0ABX1B1N3_9ACTN</name>
<evidence type="ECO:0000256" key="1">
    <source>
        <dbReference type="SAM" id="Phobius"/>
    </source>
</evidence>
<evidence type="ECO:0000313" key="2">
    <source>
        <dbReference type="EMBL" id="NJP91749.1"/>
    </source>
</evidence>
<feature type="transmembrane region" description="Helical" evidence="1">
    <location>
        <begin position="60"/>
        <end position="81"/>
    </location>
</feature>
<reference evidence="2 3" key="1">
    <citation type="submission" date="2020-03" db="EMBL/GenBank/DDBJ databases">
        <title>WGS of actinomycetes isolated from Thailand.</title>
        <authorList>
            <person name="Thawai C."/>
        </authorList>
    </citation>
    <scope>NUCLEOTIDE SEQUENCE [LARGE SCALE GENOMIC DNA]</scope>
    <source>
        <strain evidence="2 3">FMUSA5-5</strain>
    </source>
</reference>
<feature type="transmembrane region" description="Helical" evidence="1">
    <location>
        <begin position="119"/>
        <end position="137"/>
    </location>
</feature>
<comment type="caution">
    <text evidence="2">The sequence shown here is derived from an EMBL/GenBank/DDBJ whole genome shotgun (WGS) entry which is preliminary data.</text>
</comment>